<dbReference type="PANTHER" id="PTHR34801:SF6">
    <property type="entry name" value="SLL1620 PROTEIN"/>
    <property type="match status" value="1"/>
</dbReference>
<evidence type="ECO:0000313" key="4">
    <source>
        <dbReference type="Proteomes" id="UP000095751"/>
    </source>
</evidence>
<dbReference type="PANTHER" id="PTHR34801">
    <property type="entry name" value="EXPRESSED PROTEIN"/>
    <property type="match status" value="1"/>
</dbReference>
<evidence type="ECO:0000313" key="3">
    <source>
        <dbReference type="EMBL" id="OEU20064.1"/>
    </source>
</evidence>
<keyword evidence="2" id="KW-0732">Signal</keyword>
<dbReference type="KEGG" id="fcy:FRACYDRAFT_236132"/>
<evidence type="ECO:0000256" key="2">
    <source>
        <dbReference type="SAM" id="SignalP"/>
    </source>
</evidence>
<evidence type="ECO:0000256" key="1">
    <source>
        <dbReference type="SAM" id="MobiDB-lite"/>
    </source>
</evidence>
<keyword evidence="4" id="KW-1185">Reference proteome</keyword>
<feature type="region of interest" description="Disordered" evidence="1">
    <location>
        <begin position="46"/>
        <end position="71"/>
    </location>
</feature>
<dbReference type="AlphaFoldDB" id="A0A1E7FPL3"/>
<name>A0A1E7FPL3_9STRA</name>
<dbReference type="InParanoid" id="A0A1E7FPL3"/>
<dbReference type="OrthoDB" id="41501at2759"/>
<dbReference type="InterPro" id="IPR010865">
    <property type="entry name" value="DUF1499"/>
</dbReference>
<gene>
    <name evidence="3" type="ORF">FRACYDRAFT_236132</name>
</gene>
<dbReference type="EMBL" id="KV784355">
    <property type="protein sequence ID" value="OEU20064.1"/>
    <property type="molecule type" value="Genomic_DNA"/>
</dbReference>
<accession>A0A1E7FPL3</accession>
<feature type="signal peptide" evidence="2">
    <location>
        <begin position="1"/>
        <end position="34"/>
    </location>
</feature>
<feature type="chain" id="PRO_5009193408" evidence="2">
    <location>
        <begin position="35"/>
        <end position="262"/>
    </location>
</feature>
<dbReference type="Proteomes" id="UP000095751">
    <property type="component" value="Unassembled WGS sequence"/>
</dbReference>
<reference evidence="3 4" key="1">
    <citation type="submission" date="2016-09" db="EMBL/GenBank/DDBJ databases">
        <title>Extensive genetic diversity and differential bi-allelic expression allows diatom success in the polar Southern Ocean.</title>
        <authorList>
            <consortium name="DOE Joint Genome Institute"/>
            <person name="Mock T."/>
            <person name="Otillar R.P."/>
            <person name="Strauss J."/>
            <person name="Dupont C."/>
            <person name="Frickenhaus S."/>
            <person name="Maumus F."/>
            <person name="Mcmullan M."/>
            <person name="Sanges R."/>
            <person name="Schmutz J."/>
            <person name="Toseland A."/>
            <person name="Valas R."/>
            <person name="Veluchamy A."/>
            <person name="Ward B.J."/>
            <person name="Allen A."/>
            <person name="Barry K."/>
            <person name="Falciatore A."/>
            <person name="Ferrante M."/>
            <person name="Fortunato A.E."/>
            <person name="Gloeckner G."/>
            <person name="Gruber A."/>
            <person name="Hipkin R."/>
            <person name="Janech M."/>
            <person name="Kroth P."/>
            <person name="Leese F."/>
            <person name="Lindquist E."/>
            <person name="Lyon B.R."/>
            <person name="Martin J."/>
            <person name="Mayer C."/>
            <person name="Parker M."/>
            <person name="Quesneville H."/>
            <person name="Raymond J."/>
            <person name="Uhlig C."/>
            <person name="Valentin K.U."/>
            <person name="Worden A.Z."/>
            <person name="Armbrust E.V."/>
            <person name="Bowler C."/>
            <person name="Green B."/>
            <person name="Moulton V."/>
            <person name="Van Oosterhout C."/>
            <person name="Grigoriev I."/>
        </authorList>
    </citation>
    <scope>NUCLEOTIDE SEQUENCE [LARGE SCALE GENOMIC DNA]</scope>
    <source>
        <strain evidence="3 4">CCMP1102</strain>
    </source>
</reference>
<sequence>MAMTLTTATTAAGGSSTLLSSCFALLCCDPAANAFDNRIDDKYSNATPRTGIDEPNDLGHQERTKSSSQRTSYIGLKPCDTSPNCWCSSAPFENNPARYIPAWNSSPNNGNSNSIEDVKQIIDTYEAGQNNIDGGGYKIIDYINEKKKNDNSGEQYIYVQFQSYKVGYIDDFECWYNPLSKKFDIRSSSREGYSDLGVNAKRLEYIAKRLEQEYGWTFDRRKSGIMCCMMFGLVASDGPVSLSQYCLLVSIVELMLVFSVIL</sequence>
<protein>
    <submittedName>
        <fullName evidence="3">Uncharacterized protein</fullName>
    </submittedName>
</protein>
<proteinExistence type="predicted"/>
<dbReference type="Pfam" id="PF07386">
    <property type="entry name" value="DUF1499"/>
    <property type="match status" value="1"/>
</dbReference>
<organism evidence="3 4">
    <name type="scientific">Fragilariopsis cylindrus CCMP1102</name>
    <dbReference type="NCBI Taxonomy" id="635003"/>
    <lineage>
        <taxon>Eukaryota</taxon>
        <taxon>Sar</taxon>
        <taxon>Stramenopiles</taxon>
        <taxon>Ochrophyta</taxon>
        <taxon>Bacillariophyta</taxon>
        <taxon>Bacillariophyceae</taxon>
        <taxon>Bacillariophycidae</taxon>
        <taxon>Bacillariales</taxon>
        <taxon>Bacillariaceae</taxon>
        <taxon>Fragilariopsis</taxon>
    </lineage>
</organism>